<name>A0ABX1YDF2_9BACL</name>
<proteinExistence type="predicted"/>
<protein>
    <submittedName>
        <fullName evidence="3">Extracellular solute-binding protein</fullName>
    </submittedName>
</protein>
<accession>A0ABX1YDF2</accession>
<evidence type="ECO:0000256" key="2">
    <source>
        <dbReference type="SAM" id="SignalP"/>
    </source>
</evidence>
<dbReference type="Proteomes" id="UP000596857">
    <property type="component" value="Unassembled WGS sequence"/>
</dbReference>
<feature type="compositionally biased region" description="Polar residues" evidence="1">
    <location>
        <begin position="33"/>
        <end position="45"/>
    </location>
</feature>
<organism evidence="3 4">
    <name type="scientific">Paenibacillus phytohabitans</name>
    <dbReference type="NCBI Taxonomy" id="2654978"/>
    <lineage>
        <taxon>Bacteria</taxon>
        <taxon>Bacillati</taxon>
        <taxon>Bacillota</taxon>
        <taxon>Bacilli</taxon>
        <taxon>Bacillales</taxon>
        <taxon>Paenibacillaceae</taxon>
        <taxon>Paenibacillus</taxon>
    </lineage>
</organism>
<dbReference type="Gene3D" id="3.40.190.10">
    <property type="entry name" value="Periplasmic binding protein-like II"/>
    <property type="match status" value="3"/>
</dbReference>
<sequence>MNNLKLKAIASIVLSATLIASLTACSGGKNDDSSSANQKPGNSSGAAVDENPYGYSPAIDLNVGFGYASDFKPAAQETETKNTWMDLYAENGLNIKPMYSVDASQANTKLATAIASGSYPDVFAIKGSELVKYAQTNVIADLTDAYEKYATPELKEYVNTNNGSDLVASQVDGKLYAIPKVGSGYDSAMVMFLRQDWLDNLGLKIPTTMDELVEVARAFTKNDPDQNGKADTYGLALNGKEGFAMMSGLQAFFEGYGAAPGHWNGMFTFIEKDGKVAWGGDFPAEMKKGLAVLQGMYAEGSLAKNFGTMDLTAINKDLGSSTAGIIFAPYWGPMTSIKNAVLNDPKALFTSAPIPDGNGSGSSKAYIPALPETYWVASSKTQNPEALIKLANLSVQKLIYPKDDEEYYKYFGQIEKYSGWKYSLTPTTNPLGNLENYYKKTEALTSGDVSILNIEQKTDYDKIKYYLDAVKDGSHEEKVKAQDPVLLSGLAYYEAQFGLAAVDEVKSSNAINPLAYTYIPTETMTSKYSTLNKMALETIVKIIYGDSVDSYDKFLTSWKALGGDQVTKEAQEWYDKNK</sequence>
<evidence type="ECO:0000256" key="1">
    <source>
        <dbReference type="SAM" id="MobiDB-lite"/>
    </source>
</evidence>
<dbReference type="SUPFAM" id="SSF53850">
    <property type="entry name" value="Periplasmic binding protein-like II"/>
    <property type="match status" value="1"/>
</dbReference>
<evidence type="ECO:0000313" key="3">
    <source>
        <dbReference type="EMBL" id="NOU79015.1"/>
    </source>
</evidence>
<dbReference type="PANTHER" id="PTHR43649:SF12">
    <property type="entry name" value="DIACETYLCHITOBIOSE BINDING PROTEIN DASA"/>
    <property type="match status" value="1"/>
</dbReference>
<dbReference type="InterPro" id="IPR050490">
    <property type="entry name" value="Bact_solute-bd_prot1"/>
</dbReference>
<keyword evidence="2" id="KW-0732">Signal</keyword>
<dbReference type="PANTHER" id="PTHR43649">
    <property type="entry name" value="ARABINOSE-BINDING PROTEIN-RELATED"/>
    <property type="match status" value="1"/>
</dbReference>
<dbReference type="RefSeq" id="WP_171716949.1">
    <property type="nucleotide sequence ID" value="NZ_WHOB01000021.1"/>
</dbReference>
<comment type="caution">
    <text evidence="3">The sequence shown here is derived from an EMBL/GenBank/DDBJ whole genome shotgun (WGS) entry which is preliminary data.</text>
</comment>
<dbReference type="PROSITE" id="PS51257">
    <property type="entry name" value="PROKAR_LIPOPROTEIN"/>
    <property type="match status" value="1"/>
</dbReference>
<feature type="region of interest" description="Disordered" evidence="1">
    <location>
        <begin position="29"/>
        <end position="50"/>
    </location>
</feature>
<feature type="chain" id="PRO_5046876094" evidence="2">
    <location>
        <begin position="27"/>
        <end position="578"/>
    </location>
</feature>
<feature type="signal peptide" evidence="2">
    <location>
        <begin position="1"/>
        <end position="26"/>
    </location>
</feature>
<gene>
    <name evidence="3" type="ORF">GC101_08980</name>
</gene>
<dbReference type="EMBL" id="WHOB01000021">
    <property type="protein sequence ID" value="NOU79015.1"/>
    <property type="molecule type" value="Genomic_DNA"/>
</dbReference>
<reference evidence="3 4" key="1">
    <citation type="submission" date="2019-10" db="EMBL/GenBank/DDBJ databases">
        <title>Description of Paenibacillus terricola sp. nov.</title>
        <authorList>
            <person name="Carlier A."/>
            <person name="Qi S."/>
        </authorList>
    </citation>
    <scope>NUCLEOTIDE SEQUENCE [LARGE SCALE GENOMIC DNA]</scope>
    <source>
        <strain evidence="3 4">LMG 31459</strain>
    </source>
</reference>
<evidence type="ECO:0000313" key="4">
    <source>
        <dbReference type="Proteomes" id="UP000596857"/>
    </source>
</evidence>
<keyword evidence="4" id="KW-1185">Reference proteome</keyword>